<keyword evidence="1" id="KW-0812">Transmembrane</keyword>
<comment type="caution">
    <text evidence="2">The sequence shown here is derived from an EMBL/GenBank/DDBJ whole genome shotgun (WGS) entry which is preliminary data.</text>
</comment>
<sequence length="189" mass="21325">MFWHDGLNTTSDQLLSLTESDVSTSGANVVALIETIHPSLKKSEAIEKRALATAFGENDLRYHLKYASGNFVPTTLDFSTNILYNYSYMINTPSKLVHNLKLDFTLDDVFMSGSKLDQLHGKFVVLTYVIWDILHTVVGLGLAFIMLFIGGIFGLLFHPIHSIFNFFPTMWQIVATSWHGLSNLFNLFK</sequence>
<keyword evidence="1" id="KW-0472">Membrane</keyword>
<gene>
    <name evidence="2" type="ORF">HP552_08775</name>
</gene>
<organism evidence="2 3">
    <name type="scientific">Paenibacillus xylanilyticus</name>
    <dbReference type="NCBI Taxonomy" id="248903"/>
    <lineage>
        <taxon>Bacteria</taxon>
        <taxon>Bacillati</taxon>
        <taxon>Bacillota</taxon>
        <taxon>Bacilli</taxon>
        <taxon>Bacillales</taxon>
        <taxon>Paenibacillaceae</taxon>
        <taxon>Paenibacillus</taxon>
    </lineage>
</organism>
<evidence type="ECO:0000313" key="2">
    <source>
        <dbReference type="EMBL" id="NUU75323.1"/>
    </source>
</evidence>
<evidence type="ECO:0000313" key="3">
    <source>
        <dbReference type="Proteomes" id="UP000526125"/>
    </source>
</evidence>
<accession>A0A7Y6EV04</accession>
<feature type="transmembrane region" description="Helical" evidence="1">
    <location>
        <begin position="124"/>
        <end position="157"/>
    </location>
</feature>
<evidence type="ECO:0000256" key="1">
    <source>
        <dbReference type="SAM" id="Phobius"/>
    </source>
</evidence>
<dbReference type="RefSeq" id="WP_175395151.1">
    <property type="nucleotide sequence ID" value="NZ_JABMCB010000169.1"/>
</dbReference>
<dbReference type="Proteomes" id="UP000526125">
    <property type="component" value="Unassembled WGS sequence"/>
</dbReference>
<proteinExistence type="predicted"/>
<protein>
    <submittedName>
        <fullName evidence="2">Uncharacterized protein</fullName>
    </submittedName>
</protein>
<name>A0A7Y6EV04_9BACL</name>
<keyword evidence="1" id="KW-1133">Transmembrane helix</keyword>
<dbReference type="EMBL" id="JABMCB010000169">
    <property type="protein sequence ID" value="NUU75323.1"/>
    <property type="molecule type" value="Genomic_DNA"/>
</dbReference>
<keyword evidence="3" id="KW-1185">Reference proteome</keyword>
<dbReference type="AlphaFoldDB" id="A0A7Y6EV04"/>
<reference evidence="2 3" key="1">
    <citation type="submission" date="2020-05" db="EMBL/GenBank/DDBJ databases">
        <title>Genome Sequencing of Type Strains.</title>
        <authorList>
            <person name="Lemaire J.F."/>
            <person name="Inderbitzin P."/>
            <person name="Gregorio O.A."/>
            <person name="Collins S.B."/>
            <person name="Wespe N."/>
            <person name="Knight-Connoni V."/>
        </authorList>
    </citation>
    <scope>NUCLEOTIDE SEQUENCE [LARGE SCALE GENOMIC DNA]</scope>
    <source>
        <strain evidence="2 3">LMG 21957</strain>
    </source>
</reference>